<dbReference type="STRING" id="526218.Sterm_2507"/>
<reference evidence="1 2" key="2">
    <citation type="journal article" date="2010" name="Stand. Genomic Sci.">
        <title>Complete genome sequence of Sebaldella termitidis type strain (NCTC 11300).</title>
        <authorList>
            <person name="Harmon-Smith M."/>
            <person name="Celia L."/>
            <person name="Chertkov O."/>
            <person name="Lapidus A."/>
            <person name="Copeland A."/>
            <person name="Glavina Del Rio T."/>
            <person name="Nolan M."/>
            <person name="Lucas S."/>
            <person name="Tice H."/>
            <person name="Cheng J.F."/>
            <person name="Han C."/>
            <person name="Detter J.C."/>
            <person name="Bruce D."/>
            <person name="Goodwin L."/>
            <person name="Pitluck S."/>
            <person name="Pati A."/>
            <person name="Liolios K."/>
            <person name="Ivanova N."/>
            <person name="Mavromatis K."/>
            <person name="Mikhailova N."/>
            <person name="Chen A."/>
            <person name="Palaniappan K."/>
            <person name="Land M."/>
            <person name="Hauser L."/>
            <person name="Chang Y.J."/>
            <person name="Jeffries C.D."/>
            <person name="Brettin T."/>
            <person name="Goker M."/>
            <person name="Beck B."/>
            <person name="Bristow J."/>
            <person name="Eisen J.A."/>
            <person name="Markowitz V."/>
            <person name="Hugenholtz P."/>
            <person name="Kyrpides N.C."/>
            <person name="Klenk H.P."/>
            <person name="Chen F."/>
        </authorList>
    </citation>
    <scope>NUCLEOTIDE SEQUENCE [LARGE SCALE GENOMIC DNA]</scope>
    <source>
        <strain evidence="2">ATCC 33386 / NCTC 11300</strain>
    </source>
</reference>
<dbReference type="HOGENOM" id="CLU_3276478_0_0_0"/>
<proteinExistence type="predicted"/>
<keyword evidence="2" id="KW-1185">Reference proteome</keyword>
<gene>
    <name evidence="1" type="ordered locus">Sterm_2507</name>
</gene>
<organism evidence="1 2">
    <name type="scientific">Sebaldella termitidis (strain ATCC 33386 / NCTC 11300)</name>
    <dbReference type="NCBI Taxonomy" id="526218"/>
    <lineage>
        <taxon>Bacteria</taxon>
        <taxon>Fusobacteriati</taxon>
        <taxon>Fusobacteriota</taxon>
        <taxon>Fusobacteriia</taxon>
        <taxon>Fusobacteriales</taxon>
        <taxon>Leptotrichiaceae</taxon>
        <taxon>Sebaldella</taxon>
    </lineage>
</organism>
<dbReference type="KEGG" id="str:Sterm_2507"/>
<accession>D1ALL7</accession>
<sequence>MIRLDRINEKLEELQDGECIKDNEIIMVEKPNNFHFWDTNL</sequence>
<dbReference type="AlphaFoldDB" id="D1ALL7"/>
<dbReference type="EMBL" id="CP001739">
    <property type="protein sequence ID" value="ACZ09360.1"/>
    <property type="molecule type" value="Genomic_DNA"/>
</dbReference>
<evidence type="ECO:0000313" key="1">
    <source>
        <dbReference type="EMBL" id="ACZ09360.1"/>
    </source>
</evidence>
<dbReference type="Proteomes" id="UP000000845">
    <property type="component" value="Chromosome"/>
</dbReference>
<reference evidence="2" key="1">
    <citation type="submission" date="2009-09" db="EMBL/GenBank/DDBJ databases">
        <title>The complete chromosome of Sebaldella termitidis ATCC 33386.</title>
        <authorList>
            <consortium name="US DOE Joint Genome Institute (JGI-PGF)"/>
            <person name="Lucas S."/>
            <person name="Copeland A."/>
            <person name="Lapidus A."/>
            <person name="Glavina del Rio T."/>
            <person name="Dalin E."/>
            <person name="Tice H."/>
            <person name="Bruce D."/>
            <person name="Goodwin L."/>
            <person name="Pitluck S."/>
            <person name="Kyrpides N."/>
            <person name="Mavromatis K."/>
            <person name="Ivanova N."/>
            <person name="Mikhailova N."/>
            <person name="Sims D."/>
            <person name="Meincke L."/>
            <person name="Brettin T."/>
            <person name="Detter J.C."/>
            <person name="Han C."/>
            <person name="Larimer F."/>
            <person name="Land M."/>
            <person name="Hauser L."/>
            <person name="Markowitz V."/>
            <person name="Cheng J.F."/>
            <person name="Hugenholtz P."/>
            <person name="Woyke T."/>
            <person name="Wu D."/>
            <person name="Eisen J.A."/>
        </authorList>
    </citation>
    <scope>NUCLEOTIDE SEQUENCE [LARGE SCALE GENOMIC DNA]</scope>
    <source>
        <strain evidence="2">ATCC 33386 / NCTC 11300</strain>
    </source>
</reference>
<name>D1ALL7_SEBTE</name>
<evidence type="ECO:0000313" key="2">
    <source>
        <dbReference type="Proteomes" id="UP000000845"/>
    </source>
</evidence>
<protein>
    <submittedName>
        <fullName evidence="1">Uncharacterized protein</fullName>
    </submittedName>
</protein>